<evidence type="ECO:0000313" key="2">
    <source>
        <dbReference type="Proteomes" id="UP001252186"/>
    </source>
</evidence>
<keyword evidence="1" id="KW-0449">Lipoprotein</keyword>
<protein>
    <submittedName>
        <fullName evidence="1">SusD/RagB family nutrient-binding outer membrane lipoprotein</fullName>
    </submittedName>
</protein>
<dbReference type="InterPro" id="IPR041662">
    <property type="entry name" value="SusD-like_2"/>
</dbReference>
<dbReference type="SUPFAM" id="SSF48452">
    <property type="entry name" value="TPR-like"/>
    <property type="match status" value="1"/>
</dbReference>
<gene>
    <name evidence="1" type="ORF">RM519_04935</name>
</gene>
<dbReference type="Pfam" id="PF12771">
    <property type="entry name" value="SusD-like_2"/>
    <property type="match status" value="1"/>
</dbReference>
<reference evidence="1 2" key="1">
    <citation type="submission" date="2023-09" db="EMBL/GenBank/DDBJ databases">
        <authorList>
            <person name="Rey-Velasco X."/>
        </authorList>
    </citation>
    <scope>NUCLEOTIDE SEQUENCE [LARGE SCALE GENOMIC DNA]</scope>
    <source>
        <strain evidence="1 2">P050</strain>
    </source>
</reference>
<comment type="caution">
    <text evidence="1">The sequence shown here is derived from an EMBL/GenBank/DDBJ whole genome shotgun (WGS) entry which is preliminary data.</text>
</comment>
<dbReference type="Proteomes" id="UP001252186">
    <property type="component" value="Unassembled WGS sequence"/>
</dbReference>
<dbReference type="RefSeq" id="WP_311592463.1">
    <property type="nucleotide sequence ID" value="NZ_JAVRHV010000001.1"/>
</dbReference>
<proteinExistence type="predicted"/>
<keyword evidence="2" id="KW-1185">Reference proteome</keyword>
<dbReference type="Gene3D" id="1.25.40.390">
    <property type="match status" value="1"/>
</dbReference>
<accession>A0ABU2Y6A5</accession>
<organism evidence="1 2">
    <name type="scientific">Urechidicola vernalis</name>
    <dbReference type="NCBI Taxonomy" id="3075600"/>
    <lineage>
        <taxon>Bacteria</taxon>
        <taxon>Pseudomonadati</taxon>
        <taxon>Bacteroidota</taxon>
        <taxon>Flavobacteriia</taxon>
        <taxon>Flavobacteriales</taxon>
        <taxon>Flavobacteriaceae</taxon>
        <taxon>Urechidicola</taxon>
    </lineage>
</organism>
<dbReference type="InterPro" id="IPR011990">
    <property type="entry name" value="TPR-like_helical_dom_sf"/>
</dbReference>
<dbReference type="PROSITE" id="PS51257">
    <property type="entry name" value="PROKAR_LIPOPROTEIN"/>
    <property type="match status" value="1"/>
</dbReference>
<sequence>MNKIFKNIALFVGGSLIISSCDTVDFGNTNNNPNEPTAAVTSQLLTGAQRTVGTMSTDLTGMFYTQQLTDGQYPGESRYATLTESYNGYFTGPIQSLNEIIKLNTDEETKGTAGQFGDNDNQIAVAMIIRAHILHFMTDQWGGLPWDEAFQGIDNPQPKFNTQQELYDYMFDDINVALNKINSGAGPAGDVIFDGDMARWTTFANSLKMTMALRISHVNPALAKTHFEAAVGSGSLIMDNSENIEFSYGVDPQDRSQWYNRFETREDFIMAATTVEALRAKMDYRLLKYGIDARDSIAANPTFPNMEDAGKVGAPHGEVNGNVPDYSFPPAVFIYELDTPTMIYSAAQTQFALAEAAMNGWNTGGVTQDAGYANGISASMNYWGVGATERDAYIAANPLTGINDIAYEKWVALYLQGQEAWSEWRRLDYPVLVPSSNAADERIPVRHAYDESVENNNKANYDEIVSKQGQDDNHTKLWWDVN</sequence>
<evidence type="ECO:0000313" key="1">
    <source>
        <dbReference type="EMBL" id="MDT0552583.1"/>
    </source>
</evidence>
<dbReference type="EMBL" id="JAVRHV010000001">
    <property type="protein sequence ID" value="MDT0552583.1"/>
    <property type="molecule type" value="Genomic_DNA"/>
</dbReference>
<name>A0ABU2Y6A5_9FLAO</name>